<dbReference type="Pfam" id="PF07762">
    <property type="entry name" value="DUF1618"/>
    <property type="match status" value="1"/>
</dbReference>
<sequence>MSLRRLLGLSTAAVSSRYLSAASAVSGRLRRSLSTGAASSHLPPWAIIDHSAEVDRSSSAQTARFRPADPPGVSSISAPAHLIDPTARPTADSSKVQYLSGNVVQVLFGHVAAASGDGHLLLSYHDLRAEGPCTSWDLTGNPELQRFVCNPLTGQMLRLPDIGGCRKILVVHHMGLLTQADGGLGCGPPDRFAVAEFVFNGSALARFLSDEGKWKTVMMGSPGGPLLPREMEMNPETVAFDGRLWWVDLTLGAISVDPFADRPEIRFVELPRGSVLPAPACADERDLSKVEERALSMLELARRRRIGVSEGRLRYAEVTPGGPFLLSSYALGDGEGSGWKLEHQVSLRKVLADGGYPWQENSAQSAPQIAVLDPLDASVIYIKVGEHVLVVDMHNAKVIGASRLEDEYFSLIPCVLPAWLGSSRIPTAVSLHFSIAFAGPLIDWFVFGQKIVNCSWMNFGVELTLSFVSLYFGVTVPQFPGTNRLRGFAILGRKLAENMDASMI</sequence>
<protein>
    <submittedName>
        <fullName evidence="1">Uncharacterized protein</fullName>
    </submittedName>
</protein>
<organism evidence="1">
    <name type="scientific">Aegilops tauschii</name>
    <name type="common">Tausch's goatgrass</name>
    <name type="synonym">Aegilops squarrosa</name>
    <dbReference type="NCBI Taxonomy" id="37682"/>
    <lineage>
        <taxon>Eukaryota</taxon>
        <taxon>Viridiplantae</taxon>
        <taxon>Streptophyta</taxon>
        <taxon>Embryophyta</taxon>
        <taxon>Tracheophyta</taxon>
        <taxon>Spermatophyta</taxon>
        <taxon>Magnoliopsida</taxon>
        <taxon>Liliopsida</taxon>
        <taxon>Poales</taxon>
        <taxon>Poaceae</taxon>
        <taxon>BOP clade</taxon>
        <taxon>Pooideae</taxon>
        <taxon>Triticodae</taxon>
        <taxon>Triticeae</taxon>
        <taxon>Triticinae</taxon>
        <taxon>Aegilops</taxon>
    </lineage>
</organism>
<dbReference type="EnsemblPlants" id="EMT26538">
    <property type="protein sequence ID" value="EMT26538"/>
    <property type="gene ID" value="F775_20481"/>
</dbReference>
<dbReference type="PANTHER" id="PTHR33086">
    <property type="entry name" value="OS05G0468200 PROTEIN-RELATED"/>
    <property type="match status" value="1"/>
</dbReference>
<evidence type="ECO:0000313" key="1">
    <source>
        <dbReference type="EnsemblPlants" id="EMT26538"/>
    </source>
</evidence>
<name>M8BXK7_AEGTA</name>
<accession>M8BXK7</accession>
<proteinExistence type="predicted"/>
<reference evidence="1" key="1">
    <citation type="submission" date="2015-06" db="UniProtKB">
        <authorList>
            <consortium name="EnsemblPlants"/>
        </authorList>
    </citation>
    <scope>IDENTIFICATION</scope>
</reference>
<dbReference type="InterPro" id="IPR011676">
    <property type="entry name" value="DUF1618"/>
</dbReference>
<dbReference type="AlphaFoldDB" id="M8BXK7"/>
<dbReference type="PANTHER" id="PTHR33086:SF99">
    <property type="entry name" value="DUF1618 DOMAIN-CONTAINING PROTEIN"/>
    <property type="match status" value="1"/>
</dbReference>